<protein>
    <submittedName>
        <fullName evidence="2">Uncharacterized protein</fullName>
    </submittedName>
</protein>
<feature type="region of interest" description="Disordered" evidence="1">
    <location>
        <begin position="70"/>
        <end position="103"/>
    </location>
</feature>
<accession>A0AAE0BE87</accession>
<dbReference type="Proteomes" id="UP001190700">
    <property type="component" value="Unassembled WGS sequence"/>
</dbReference>
<feature type="compositionally biased region" description="Basic residues" evidence="1">
    <location>
        <begin position="92"/>
        <end position="103"/>
    </location>
</feature>
<evidence type="ECO:0000313" key="3">
    <source>
        <dbReference type="Proteomes" id="UP001190700"/>
    </source>
</evidence>
<dbReference type="EMBL" id="LGRX02035499">
    <property type="protein sequence ID" value="KAK3234390.1"/>
    <property type="molecule type" value="Genomic_DNA"/>
</dbReference>
<proteinExistence type="predicted"/>
<keyword evidence="3" id="KW-1185">Reference proteome</keyword>
<comment type="caution">
    <text evidence="2">The sequence shown here is derived from an EMBL/GenBank/DDBJ whole genome shotgun (WGS) entry which is preliminary data.</text>
</comment>
<gene>
    <name evidence="2" type="ORF">CYMTET_55332</name>
</gene>
<reference evidence="2 3" key="1">
    <citation type="journal article" date="2015" name="Genome Biol. Evol.">
        <title>Comparative Genomics of a Bacterivorous Green Alga Reveals Evolutionary Causalities and Consequences of Phago-Mixotrophic Mode of Nutrition.</title>
        <authorList>
            <person name="Burns J.A."/>
            <person name="Paasch A."/>
            <person name="Narechania A."/>
            <person name="Kim E."/>
        </authorList>
    </citation>
    <scope>NUCLEOTIDE SEQUENCE [LARGE SCALE GENOMIC DNA]</scope>
    <source>
        <strain evidence="2 3">PLY_AMNH</strain>
    </source>
</reference>
<name>A0AAE0BE87_9CHLO</name>
<dbReference type="AlphaFoldDB" id="A0AAE0BE87"/>
<evidence type="ECO:0000313" key="2">
    <source>
        <dbReference type="EMBL" id="KAK3234390.1"/>
    </source>
</evidence>
<organism evidence="2 3">
    <name type="scientific">Cymbomonas tetramitiformis</name>
    <dbReference type="NCBI Taxonomy" id="36881"/>
    <lineage>
        <taxon>Eukaryota</taxon>
        <taxon>Viridiplantae</taxon>
        <taxon>Chlorophyta</taxon>
        <taxon>Pyramimonadophyceae</taxon>
        <taxon>Pyramimonadales</taxon>
        <taxon>Pyramimonadaceae</taxon>
        <taxon>Cymbomonas</taxon>
    </lineage>
</organism>
<evidence type="ECO:0000256" key="1">
    <source>
        <dbReference type="SAM" id="MobiDB-lite"/>
    </source>
</evidence>
<feature type="compositionally biased region" description="Low complexity" evidence="1">
    <location>
        <begin position="78"/>
        <end position="91"/>
    </location>
</feature>
<sequence length="103" mass="11368">MPDKNAEGPMFLSKLLRHMADCHLLYTDATYLESKIRDLRKGNKGREPAVKQVYDMLHDMANRFPKFVDESLTAPPEGSAANADSAAASAKGKGKCTGTKRKR</sequence>